<dbReference type="AlphaFoldDB" id="A0A956SG38"/>
<accession>A0A956SG38</accession>
<keyword evidence="3" id="KW-0804">Transcription</keyword>
<dbReference type="InterPro" id="IPR053812">
    <property type="entry name" value="HTH_Sigma70_ECF-like"/>
</dbReference>
<dbReference type="NCBIfam" id="TIGR02999">
    <property type="entry name" value="Sig-70_X6"/>
    <property type="match status" value="1"/>
</dbReference>
<dbReference type="InterPro" id="IPR011517">
    <property type="entry name" value="RNA_pol_sigma70_ECF-like"/>
</dbReference>
<evidence type="ECO:0000256" key="2">
    <source>
        <dbReference type="ARBA" id="ARBA00023082"/>
    </source>
</evidence>
<dbReference type="Pfam" id="PF07638">
    <property type="entry name" value="Sigma70_ECF"/>
    <property type="match status" value="1"/>
</dbReference>
<dbReference type="InterPro" id="IPR014284">
    <property type="entry name" value="RNA_pol_sigma-70_dom"/>
</dbReference>
<organism evidence="5 6">
    <name type="scientific">Eiseniibacteriota bacterium</name>
    <dbReference type="NCBI Taxonomy" id="2212470"/>
    <lineage>
        <taxon>Bacteria</taxon>
        <taxon>Candidatus Eiseniibacteriota</taxon>
    </lineage>
</organism>
<dbReference type="InterPro" id="IPR039425">
    <property type="entry name" value="RNA_pol_sigma-70-like"/>
</dbReference>
<name>A0A956SG38_UNCEI</name>
<feature type="domain" description="RNA polymerase sigma-70 ECF-like HTH" evidence="4">
    <location>
        <begin position="36"/>
        <end position="199"/>
    </location>
</feature>
<protein>
    <submittedName>
        <fullName evidence="5">Sigma-70 family RNA polymerase sigma factor</fullName>
    </submittedName>
</protein>
<dbReference type="NCBIfam" id="TIGR02937">
    <property type="entry name" value="sigma70-ECF"/>
    <property type="match status" value="1"/>
</dbReference>
<comment type="caution">
    <text evidence="5">The sequence shown here is derived from an EMBL/GenBank/DDBJ whole genome shotgun (WGS) entry which is preliminary data.</text>
</comment>
<dbReference type="GO" id="GO:0016987">
    <property type="term" value="F:sigma factor activity"/>
    <property type="evidence" value="ECO:0007669"/>
    <property type="project" value="UniProtKB-KW"/>
</dbReference>
<evidence type="ECO:0000256" key="1">
    <source>
        <dbReference type="ARBA" id="ARBA00023015"/>
    </source>
</evidence>
<dbReference type="GO" id="GO:0006352">
    <property type="term" value="P:DNA-templated transcription initiation"/>
    <property type="evidence" value="ECO:0007669"/>
    <property type="project" value="InterPro"/>
</dbReference>
<dbReference type="InterPro" id="IPR013324">
    <property type="entry name" value="RNA_pol_sigma_r3/r4-like"/>
</dbReference>
<dbReference type="InterPro" id="IPR036388">
    <property type="entry name" value="WH-like_DNA-bd_sf"/>
</dbReference>
<reference evidence="5" key="1">
    <citation type="submission" date="2020-04" db="EMBL/GenBank/DDBJ databases">
        <authorList>
            <person name="Zhang T."/>
        </authorList>
    </citation>
    <scope>NUCLEOTIDE SEQUENCE</scope>
    <source>
        <strain evidence="5">HKST-UBA02</strain>
    </source>
</reference>
<gene>
    <name evidence="5" type="ORF">KDA27_26390</name>
</gene>
<dbReference type="SUPFAM" id="SSF88659">
    <property type="entry name" value="Sigma3 and sigma4 domains of RNA polymerase sigma factors"/>
    <property type="match status" value="1"/>
</dbReference>
<evidence type="ECO:0000313" key="5">
    <source>
        <dbReference type="EMBL" id="MCA9759350.1"/>
    </source>
</evidence>
<evidence type="ECO:0000256" key="3">
    <source>
        <dbReference type="ARBA" id="ARBA00023163"/>
    </source>
</evidence>
<dbReference type="PANTHER" id="PTHR43133">
    <property type="entry name" value="RNA POLYMERASE ECF-TYPE SIGMA FACTO"/>
    <property type="match status" value="1"/>
</dbReference>
<keyword evidence="2" id="KW-0731">Sigma factor</keyword>
<keyword evidence="1" id="KW-0805">Transcription regulation</keyword>
<sequence length="206" mass="23154">MAESRAALIASLLHGATRGADVSDPETLESRPEVARRDRLYAEVYQELRDLAHRLMRRESASHTLRPTEIVHEAFLKISSGVEISWEGRSHFMGVAAMAMRHILVDYARRKSTEKRGGGMHRVTLHTAPAEDSEPVLEILALEKALARLESYNSRMARIVELRTFAGLTAREAADVLQVSKRTVDRELKLARLWLLREMGTGDQAS</sequence>
<proteinExistence type="predicted"/>
<reference evidence="5" key="2">
    <citation type="journal article" date="2021" name="Microbiome">
        <title>Successional dynamics and alternative stable states in a saline activated sludge microbial community over 9 years.</title>
        <authorList>
            <person name="Wang Y."/>
            <person name="Ye J."/>
            <person name="Ju F."/>
            <person name="Liu L."/>
            <person name="Boyd J.A."/>
            <person name="Deng Y."/>
            <person name="Parks D.H."/>
            <person name="Jiang X."/>
            <person name="Yin X."/>
            <person name="Woodcroft B.J."/>
            <person name="Tyson G.W."/>
            <person name="Hugenholtz P."/>
            <person name="Polz M.F."/>
            <person name="Zhang T."/>
        </authorList>
    </citation>
    <scope>NUCLEOTIDE SEQUENCE</scope>
    <source>
        <strain evidence="5">HKST-UBA02</strain>
    </source>
</reference>
<dbReference type="Gene3D" id="1.10.10.10">
    <property type="entry name" value="Winged helix-like DNA-binding domain superfamily/Winged helix DNA-binding domain"/>
    <property type="match status" value="1"/>
</dbReference>
<dbReference type="Proteomes" id="UP000739538">
    <property type="component" value="Unassembled WGS sequence"/>
</dbReference>
<dbReference type="PANTHER" id="PTHR43133:SF39">
    <property type="entry name" value="SIMILAR TO RNA POLYMERASE SIGMA-E FACTOR"/>
    <property type="match status" value="1"/>
</dbReference>
<evidence type="ECO:0000259" key="4">
    <source>
        <dbReference type="Pfam" id="PF07638"/>
    </source>
</evidence>
<evidence type="ECO:0000313" key="6">
    <source>
        <dbReference type="Proteomes" id="UP000739538"/>
    </source>
</evidence>
<dbReference type="EMBL" id="JAGQHS010000320">
    <property type="protein sequence ID" value="MCA9759350.1"/>
    <property type="molecule type" value="Genomic_DNA"/>
</dbReference>